<protein>
    <submittedName>
        <fullName evidence="2">Uncharacterized protein</fullName>
    </submittedName>
</protein>
<proteinExistence type="predicted"/>
<dbReference type="Proteomes" id="UP001396334">
    <property type="component" value="Unassembled WGS sequence"/>
</dbReference>
<dbReference type="EMBL" id="JBBPBN010000004">
    <property type="protein sequence ID" value="KAK9042440.1"/>
    <property type="molecule type" value="Genomic_DNA"/>
</dbReference>
<accession>A0ABR2TYK5</accession>
<keyword evidence="3" id="KW-1185">Reference proteome</keyword>
<keyword evidence="1" id="KW-0472">Membrane</keyword>
<feature type="transmembrane region" description="Helical" evidence="1">
    <location>
        <begin position="12"/>
        <end position="31"/>
    </location>
</feature>
<keyword evidence="1" id="KW-1133">Transmembrane helix</keyword>
<gene>
    <name evidence="2" type="ORF">V6N11_017514</name>
</gene>
<evidence type="ECO:0000256" key="1">
    <source>
        <dbReference type="SAM" id="Phobius"/>
    </source>
</evidence>
<organism evidence="2 3">
    <name type="scientific">Hibiscus sabdariffa</name>
    <name type="common">roselle</name>
    <dbReference type="NCBI Taxonomy" id="183260"/>
    <lineage>
        <taxon>Eukaryota</taxon>
        <taxon>Viridiplantae</taxon>
        <taxon>Streptophyta</taxon>
        <taxon>Embryophyta</taxon>
        <taxon>Tracheophyta</taxon>
        <taxon>Spermatophyta</taxon>
        <taxon>Magnoliopsida</taxon>
        <taxon>eudicotyledons</taxon>
        <taxon>Gunneridae</taxon>
        <taxon>Pentapetalae</taxon>
        <taxon>rosids</taxon>
        <taxon>malvids</taxon>
        <taxon>Malvales</taxon>
        <taxon>Malvaceae</taxon>
        <taxon>Malvoideae</taxon>
        <taxon>Hibiscus</taxon>
    </lineage>
</organism>
<evidence type="ECO:0000313" key="2">
    <source>
        <dbReference type="EMBL" id="KAK9042440.1"/>
    </source>
</evidence>
<keyword evidence="1" id="KW-0812">Transmembrane</keyword>
<evidence type="ECO:0000313" key="3">
    <source>
        <dbReference type="Proteomes" id="UP001396334"/>
    </source>
</evidence>
<sequence>MNGKCGILEMHWRSVSYLILAILVIGILGSGEERLNNFGISDLKLPGSLRVPVKQKWSVCGPLQWVRFLSDF</sequence>
<comment type="caution">
    <text evidence="2">The sequence shown here is derived from an EMBL/GenBank/DDBJ whole genome shotgun (WGS) entry which is preliminary data.</text>
</comment>
<reference evidence="2 3" key="1">
    <citation type="journal article" date="2024" name="G3 (Bethesda)">
        <title>Genome assembly of Hibiscus sabdariffa L. provides insights into metabolisms of medicinal natural products.</title>
        <authorList>
            <person name="Kim T."/>
        </authorList>
    </citation>
    <scope>NUCLEOTIDE SEQUENCE [LARGE SCALE GENOMIC DNA]</scope>
    <source>
        <strain evidence="2">TK-2024</strain>
        <tissue evidence="2">Old leaves</tissue>
    </source>
</reference>
<name>A0ABR2TYK5_9ROSI</name>